<comment type="pathway">
    <text evidence="2 18">Amino-acid biosynthesis; L-lysine biosynthesis via DAP pathway; (S)-tetrahydrodipicolinate from L-aspartate: step 1/4.</text>
</comment>
<comment type="similarity">
    <text evidence="5 17">Belongs to the aspartokinase family.</text>
</comment>
<dbReference type="CDD" id="cd04891">
    <property type="entry name" value="ACT_AK-LysC-DapG-like_1"/>
    <property type="match status" value="1"/>
</dbReference>
<dbReference type="UniPathway" id="UPA00050">
    <property type="reaction ID" value="UER00461"/>
</dbReference>
<comment type="function">
    <text evidence="1">Catalyzes the phosphorylation of the beta-carboxyl group of aspartic acid with ATP to yield 4-phospho-L-aspartate, which is involved in the branched biosynthetic pathway leading to the biosynthesis of amino acids lysine, threonine, isoleucine and methionine.</text>
</comment>
<dbReference type="Gene3D" id="3.40.1160.10">
    <property type="entry name" value="Acetylglutamate kinase-like"/>
    <property type="match status" value="1"/>
</dbReference>
<evidence type="ECO:0000256" key="6">
    <source>
        <dbReference type="ARBA" id="ARBA00013059"/>
    </source>
</evidence>
<dbReference type="Pfam" id="PF22468">
    <property type="entry name" value="ACT_9"/>
    <property type="match status" value="1"/>
</dbReference>
<evidence type="ECO:0000256" key="13">
    <source>
        <dbReference type="ARBA" id="ARBA00022915"/>
    </source>
</evidence>
<dbReference type="GO" id="GO:0009090">
    <property type="term" value="P:homoserine biosynthetic process"/>
    <property type="evidence" value="ECO:0007669"/>
    <property type="project" value="TreeGrafter"/>
</dbReference>
<dbReference type="OrthoDB" id="9799110at2"/>
<evidence type="ECO:0000259" key="20">
    <source>
        <dbReference type="Pfam" id="PF00696"/>
    </source>
</evidence>
<evidence type="ECO:0000256" key="11">
    <source>
        <dbReference type="ARBA" id="ARBA00022777"/>
    </source>
</evidence>
<comment type="catalytic activity">
    <reaction evidence="15 17">
        <text>L-aspartate + ATP = 4-phospho-L-aspartate + ADP</text>
        <dbReference type="Rhea" id="RHEA:23776"/>
        <dbReference type="ChEBI" id="CHEBI:29991"/>
        <dbReference type="ChEBI" id="CHEBI:30616"/>
        <dbReference type="ChEBI" id="CHEBI:57535"/>
        <dbReference type="ChEBI" id="CHEBI:456216"/>
        <dbReference type="EC" id="2.7.2.4"/>
    </reaction>
</comment>
<dbReference type="InterPro" id="IPR005260">
    <property type="entry name" value="Asp_kin_monofn"/>
</dbReference>
<name>A0A2S5IZW0_9MICC</name>
<feature type="binding site" evidence="16">
    <location>
        <position position="230"/>
    </location>
    <ligand>
        <name>ATP</name>
        <dbReference type="ChEBI" id="CHEBI:30616"/>
    </ligand>
</feature>
<comment type="pathway">
    <text evidence="3 18">Amino-acid biosynthesis; L-methionine biosynthesis via de novo pathway; L-homoserine from L-aspartate: step 1/3.</text>
</comment>
<evidence type="ECO:0000256" key="12">
    <source>
        <dbReference type="ARBA" id="ARBA00022840"/>
    </source>
</evidence>
<evidence type="ECO:0000256" key="15">
    <source>
        <dbReference type="ARBA" id="ARBA00047872"/>
    </source>
</evidence>
<dbReference type="CDD" id="cd04246">
    <property type="entry name" value="AAK_AK-DapG-like"/>
    <property type="match status" value="1"/>
</dbReference>
<evidence type="ECO:0000256" key="10">
    <source>
        <dbReference type="ARBA" id="ARBA00022741"/>
    </source>
</evidence>
<comment type="caution">
    <text evidence="22">The sequence shown here is derived from an EMBL/GenBank/DDBJ whole genome shotgun (WGS) entry which is preliminary data.</text>
</comment>
<evidence type="ECO:0000256" key="17">
    <source>
        <dbReference type="RuleBase" id="RU003448"/>
    </source>
</evidence>
<dbReference type="GO" id="GO:0009088">
    <property type="term" value="P:threonine biosynthetic process"/>
    <property type="evidence" value="ECO:0007669"/>
    <property type="project" value="UniProtKB-UniPathway"/>
</dbReference>
<feature type="region of interest" description="Disordered" evidence="19">
    <location>
        <begin position="1"/>
        <end position="51"/>
    </location>
</feature>
<evidence type="ECO:0000256" key="2">
    <source>
        <dbReference type="ARBA" id="ARBA00004766"/>
    </source>
</evidence>
<dbReference type="GO" id="GO:0019877">
    <property type="term" value="P:diaminopimelate biosynthetic process"/>
    <property type="evidence" value="ECO:0007669"/>
    <property type="project" value="UniProtKB-KW"/>
</dbReference>
<dbReference type="InterPro" id="IPR054352">
    <property type="entry name" value="ACT_Aspartokinase"/>
</dbReference>
<organism evidence="22 23">
    <name type="scientific">Arthrobacter pityocampae</name>
    <dbReference type="NCBI Taxonomy" id="547334"/>
    <lineage>
        <taxon>Bacteria</taxon>
        <taxon>Bacillati</taxon>
        <taxon>Actinomycetota</taxon>
        <taxon>Actinomycetes</taxon>
        <taxon>Micrococcales</taxon>
        <taxon>Micrococcaceae</taxon>
        <taxon>Arthrobacter</taxon>
    </lineage>
</organism>
<evidence type="ECO:0000256" key="14">
    <source>
        <dbReference type="ARBA" id="ARBA00023154"/>
    </source>
</evidence>
<evidence type="ECO:0000256" key="9">
    <source>
        <dbReference type="ARBA" id="ARBA00022679"/>
    </source>
</evidence>
<dbReference type="PIRSF" id="PIRSF000726">
    <property type="entry name" value="Asp_kin"/>
    <property type="match status" value="1"/>
</dbReference>
<evidence type="ECO:0000256" key="4">
    <source>
        <dbReference type="ARBA" id="ARBA00005139"/>
    </source>
</evidence>
<dbReference type="GO" id="GO:0005524">
    <property type="term" value="F:ATP binding"/>
    <property type="evidence" value="ECO:0007669"/>
    <property type="project" value="UniProtKB-KW"/>
</dbReference>
<evidence type="ECO:0000313" key="23">
    <source>
        <dbReference type="Proteomes" id="UP000239297"/>
    </source>
</evidence>
<keyword evidence="8 18" id="KW-0028">Amino-acid biosynthesis</keyword>
<dbReference type="UniPathway" id="UPA00034">
    <property type="reaction ID" value="UER00015"/>
</dbReference>
<feature type="binding site" evidence="16">
    <location>
        <begin position="219"/>
        <end position="220"/>
    </location>
    <ligand>
        <name>ATP</name>
        <dbReference type="ChEBI" id="CHEBI:30616"/>
    </ligand>
</feature>
<dbReference type="InterPro" id="IPR001048">
    <property type="entry name" value="Asp/Glu/Uridylate_kinase"/>
</dbReference>
<proteinExistence type="inferred from homology"/>
<dbReference type="NCBIfam" id="TIGR00657">
    <property type="entry name" value="asp_kinases"/>
    <property type="match status" value="1"/>
</dbReference>
<dbReference type="PANTHER" id="PTHR21499">
    <property type="entry name" value="ASPARTATE KINASE"/>
    <property type="match status" value="1"/>
</dbReference>
<dbReference type="InterPro" id="IPR018042">
    <property type="entry name" value="Aspartate_kinase_CS"/>
</dbReference>
<gene>
    <name evidence="22" type="ORF">C4K88_05145</name>
</gene>
<dbReference type="NCBIfam" id="NF005155">
    <property type="entry name" value="PRK06635.1-4"/>
    <property type="match status" value="1"/>
</dbReference>
<keyword evidence="14" id="KW-0457">Lysine biosynthesis</keyword>
<dbReference type="PROSITE" id="PS00324">
    <property type="entry name" value="ASPARTOKINASE"/>
    <property type="match status" value="1"/>
</dbReference>
<reference evidence="22 23" key="1">
    <citation type="journal article" date="2014" name="Int. J. Syst. Evol. Microbiol.">
        <title>Arthrobacter pityocampae sp. nov., isolated from Thaumetopoea pityocampa (Lep., Thaumetopoeidae).</title>
        <authorList>
            <person name="Ince I.A."/>
            <person name="Demirbag Z."/>
            <person name="Kati H."/>
        </authorList>
    </citation>
    <scope>NUCLEOTIDE SEQUENCE [LARGE SCALE GENOMIC DNA]</scope>
    <source>
        <strain evidence="22 23">Tp2</strain>
    </source>
</reference>
<dbReference type="PANTHER" id="PTHR21499:SF3">
    <property type="entry name" value="ASPARTOKINASE"/>
    <property type="match status" value="1"/>
</dbReference>
<dbReference type="InterPro" id="IPR045865">
    <property type="entry name" value="ACT-like_dom_sf"/>
</dbReference>
<keyword evidence="12 16" id="KW-0067">ATP-binding</keyword>
<feature type="domain" description="Aspartokinase ACT" evidence="21">
    <location>
        <begin position="396"/>
        <end position="454"/>
    </location>
</feature>
<dbReference type="UniPathway" id="UPA00051">
    <property type="reaction ID" value="UER00462"/>
</dbReference>
<evidence type="ECO:0000256" key="5">
    <source>
        <dbReference type="ARBA" id="ARBA00010122"/>
    </source>
</evidence>
<feature type="binding site" evidence="16">
    <location>
        <position position="92"/>
    </location>
    <ligand>
        <name>substrate</name>
    </ligand>
</feature>
<dbReference type="AlphaFoldDB" id="A0A2S5IZW0"/>
<comment type="pathway">
    <text evidence="4 18">Amino-acid biosynthesis; L-threonine biosynthesis; L-threonine from L-aspartate: step 1/5.</text>
</comment>
<dbReference type="Gene3D" id="3.30.2130.10">
    <property type="entry name" value="VC0802-like"/>
    <property type="match status" value="1"/>
</dbReference>
<evidence type="ECO:0000256" key="7">
    <source>
        <dbReference type="ARBA" id="ARBA00016273"/>
    </source>
</evidence>
<dbReference type="GO" id="GO:0005829">
    <property type="term" value="C:cytosol"/>
    <property type="evidence" value="ECO:0007669"/>
    <property type="project" value="TreeGrafter"/>
</dbReference>
<dbReference type="EC" id="2.7.2.4" evidence="6 17"/>
<feature type="domain" description="Aspartate/glutamate/uridylate kinase" evidence="20">
    <location>
        <begin position="48"/>
        <end position="276"/>
    </location>
</feature>
<keyword evidence="23" id="KW-1185">Reference proteome</keyword>
<keyword evidence="11 17" id="KW-0418">Kinase</keyword>
<dbReference type="InterPro" id="IPR036393">
    <property type="entry name" value="AceGlu_kinase-like_sf"/>
</dbReference>
<feature type="binding site" evidence="16">
    <location>
        <begin position="52"/>
        <end position="55"/>
    </location>
    <ligand>
        <name>ATP</name>
        <dbReference type="ChEBI" id="CHEBI:30616"/>
    </ligand>
</feature>
<evidence type="ECO:0000256" key="18">
    <source>
        <dbReference type="RuleBase" id="RU004249"/>
    </source>
</evidence>
<accession>A0A2S5IZW0</accession>
<dbReference type="FunFam" id="3.40.1160.10:FF:000002">
    <property type="entry name" value="Aspartokinase"/>
    <property type="match status" value="1"/>
</dbReference>
<feature type="binding site" evidence="16">
    <location>
        <position position="119"/>
    </location>
    <ligand>
        <name>substrate</name>
    </ligand>
</feature>
<dbReference type="Proteomes" id="UP000239297">
    <property type="component" value="Unassembled WGS sequence"/>
</dbReference>
<dbReference type="SUPFAM" id="SSF55021">
    <property type="entry name" value="ACT-like"/>
    <property type="match status" value="2"/>
</dbReference>
<evidence type="ECO:0000256" key="16">
    <source>
        <dbReference type="PIRSR" id="PIRSR000726-1"/>
    </source>
</evidence>
<dbReference type="InterPro" id="IPR001341">
    <property type="entry name" value="Asp_kinase"/>
</dbReference>
<dbReference type="NCBIfam" id="NF005154">
    <property type="entry name" value="PRK06635.1-2"/>
    <property type="match status" value="1"/>
</dbReference>
<keyword evidence="9 17" id="KW-0808">Transferase</keyword>
<dbReference type="GO" id="GO:0009089">
    <property type="term" value="P:lysine biosynthetic process via diaminopimelate"/>
    <property type="evidence" value="ECO:0007669"/>
    <property type="project" value="UniProtKB-UniPathway"/>
</dbReference>
<dbReference type="EMBL" id="PRKW01000002">
    <property type="protein sequence ID" value="PPB50061.1"/>
    <property type="molecule type" value="Genomic_DNA"/>
</dbReference>
<evidence type="ECO:0000313" key="22">
    <source>
        <dbReference type="EMBL" id="PPB50061.1"/>
    </source>
</evidence>
<dbReference type="GO" id="GO:0004072">
    <property type="term" value="F:aspartate kinase activity"/>
    <property type="evidence" value="ECO:0007669"/>
    <property type="project" value="UniProtKB-EC"/>
</dbReference>
<evidence type="ECO:0000256" key="3">
    <source>
        <dbReference type="ARBA" id="ARBA00004986"/>
    </source>
</evidence>
<keyword evidence="13" id="KW-0220">Diaminopimelate biosynthesis</keyword>
<keyword evidence="10 16" id="KW-0547">Nucleotide-binding</keyword>
<evidence type="ECO:0000259" key="21">
    <source>
        <dbReference type="Pfam" id="PF22468"/>
    </source>
</evidence>
<dbReference type="SUPFAM" id="SSF53633">
    <property type="entry name" value="Carbamate kinase-like"/>
    <property type="match status" value="1"/>
</dbReference>
<evidence type="ECO:0000256" key="19">
    <source>
        <dbReference type="SAM" id="MobiDB-lite"/>
    </source>
</evidence>
<dbReference type="Pfam" id="PF00696">
    <property type="entry name" value="AA_kinase"/>
    <property type="match status" value="1"/>
</dbReference>
<evidence type="ECO:0000256" key="1">
    <source>
        <dbReference type="ARBA" id="ARBA00002843"/>
    </source>
</evidence>
<sequence>MEVQPPADEAAGHASELDVRHGPHSSVHLPLSRSVGPSRSAPPPTGSVIVQKFGGSSVKDAAGIRRAARRMASTHSAGYKVVGVVSAMGDTTDELLDLARSVSPRPRQKHLDALLSTGEIIPMTLLVMALADLGVKAVPFTGERAGLITDHVHGDARIIDMRPHRVAECLDRGEIAVVAGFQGGAGKKKKTTTLGRGGSDLTAVALAAALDASICEIYTDVDGVHSADPRIVPRARKIEVLSSEEMLEFSASGAKILHLRCVEYAHRFHVPLHVRSAFTDAPGTLVLPSSDGHWDRSAKEHPVVSAVTSNNSAATITVVDVPRSPEATSRIFGDLAECGLSVSMIARSAHAAADGRSSVVFTLPAVDVPIALATLSASREQTGCGRAEVRDSMGRITVSGVGMRSSAGVLRVFFRVLSDAAVPVLLVETSDLSLSAVVPAGRLGEAVRGLEVAFGLGGTPEHLPALEHRDAVTVPGTADGFTHV</sequence>
<protein>
    <recommendedName>
        <fullName evidence="7 17">Aspartokinase</fullName>
        <ecNumber evidence="6 17">2.7.2.4</ecNumber>
    </recommendedName>
</protein>
<evidence type="ECO:0000256" key="8">
    <source>
        <dbReference type="ARBA" id="ARBA00022605"/>
    </source>
</evidence>